<gene>
    <name evidence="1" type="ORF">JCR33_13880</name>
</gene>
<organism evidence="1 2">
    <name type="scientific">Acuticoccus mangrovi</name>
    <dbReference type="NCBI Taxonomy" id="2796142"/>
    <lineage>
        <taxon>Bacteria</taxon>
        <taxon>Pseudomonadati</taxon>
        <taxon>Pseudomonadota</taxon>
        <taxon>Alphaproteobacteria</taxon>
        <taxon>Hyphomicrobiales</taxon>
        <taxon>Amorphaceae</taxon>
        <taxon>Acuticoccus</taxon>
    </lineage>
</organism>
<dbReference type="AlphaFoldDB" id="A0A934IKS6"/>
<reference evidence="1" key="1">
    <citation type="submission" date="2020-12" db="EMBL/GenBank/DDBJ databases">
        <title>Bacterial taxonomy.</title>
        <authorList>
            <person name="Pan X."/>
        </authorList>
    </citation>
    <scope>NUCLEOTIDE SEQUENCE</scope>
    <source>
        <strain evidence="1">B2012</strain>
    </source>
</reference>
<comment type="caution">
    <text evidence="1">The sequence shown here is derived from an EMBL/GenBank/DDBJ whole genome shotgun (WGS) entry which is preliminary data.</text>
</comment>
<sequence>MRTQELSVGCIGFDRVRAMADGRVGIPGYHIAMPRMNSLEIFDASLVRGKLSVAEISPGFLASYLESGKRDYAGLPIPIARSFRHGSIYVREGGRIAKPTDLRGATIGVPDLMGTTYIWQKGMLQDEFSIDLSEVTWMIGKVDEGLSGWSQPKAGHMPGASVVVANGTDTLSELLVRGEIDAILSIKRPERFRKKTGIVRLMPDFHEREKDFYARTGILPIMHMMTIRCADVARDPDLPGKVVSAFTAAKNIALEELRETMYYFSSLPFLPHAVEEAEAVFGDDFWPYGIEKNRRSMETFFRYCQEQGLTEKRLQETDFFPHFV</sequence>
<evidence type="ECO:0000313" key="2">
    <source>
        <dbReference type="Proteomes" id="UP000609531"/>
    </source>
</evidence>
<dbReference type="EMBL" id="JAEKJA010000011">
    <property type="protein sequence ID" value="MBJ3776791.1"/>
    <property type="molecule type" value="Genomic_DNA"/>
</dbReference>
<dbReference type="RefSeq" id="WP_198882697.1">
    <property type="nucleotide sequence ID" value="NZ_JAEKJA010000011.1"/>
</dbReference>
<dbReference type="SUPFAM" id="SSF53850">
    <property type="entry name" value="Periplasmic binding protein-like II"/>
    <property type="match status" value="1"/>
</dbReference>
<accession>A0A934IKS6</accession>
<evidence type="ECO:0008006" key="3">
    <source>
        <dbReference type="Google" id="ProtNLM"/>
    </source>
</evidence>
<protein>
    <recommendedName>
        <fullName evidence="3">4,5-dihydroxyphthalate decarboxylase</fullName>
    </recommendedName>
</protein>
<proteinExistence type="predicted"/>
<dbReference type="Gene3D" id="3.40.190.10">
    <property type="entry name" value="Periplasmic binding protein-like II"/>
    <property type="match status" value="1"/>
</dbReference>
<dbReference type="Gene3D" id="3.40.190.270">
    <property type="match status" value="1"/>
</dbReference>
<dbReference type="Proteomes" id="UP000609531">
    <property type="component" value="Unassembled WGS sequence"/>
</dbReference>
<keyword evidence="2" id="KW-1185">Reference proteome</keyword>
<evidence type="ECO:0000313" key="1">
    <source>
        <dbReference type="EMBL" id="MBJ3776791.1"/>
    </source>
</evidence>
<name>A0A934IKS6_9HYPH</name>